<feature type="transmembrane region" description="Helical" evidence="1">
    <location>
        <begin position="46"/>
        <end position="65"/>
    </location>
</feature>
<evidence type="ECO:0000256" key="1">
    <source>
        <dbReference type="SAM" id="Phobius"/>
    </source>
</evidence>
<feature type="transmembrane region" description="Helical" evidence="1">
    <location>
        <begin position="101"/>
        <end position="121"/>
    </location>
</feature>
<dbReference type="InterPro" id="IPR005325">
    <property type="entry name" value="DUF308_memb"/>
</dbReference>
<dbReference type="PATRIC" id="fig|1227499.3.peg.207"/>
<evidence type="ECO:0000313" key="2">
    <source>
        <dbReference type="EMBL" id="ELY62066.1"/>
    </source>
</evidence>
<dbReference type="PANTHER" id="PTHR34989:SF1">
    <property type="entry name" value="PROTEIN HDED"/>
    <property type="match status" value="1"/>
</dbReference>
<dbReference type="RefSeq" id="WP_007257516.1">
    <property type="nucleotide sequence ID" value="NZ_AOHZ01000004.1"/>
</dbReference>
<dbReference type="OrthoDB" id="163497at2157"/>
<keyword evidence="3" id="KW-1185">Reference proteome</keyword>
<name>L9XL12_9EURY</name>
<feature type="transmembrane region" description="Helical" evidence="1">
    <location>
        <begin position="77"/>
        <end position="95"/>
    </location>
</feature>
<feature type="transmembrane region" description="Helical" evidence="1">
    <location>
        <begin position="159"/>
        <end position="179"/>
    </location>
</feature>
<dbReference type="PANTHER" id="PTHR34989">
    <property type="entry name" value="PROTEIN HDED"/>
    <property type="match status" value="1"/>
</dbReference>
<accession>L9XL12</accession>
<evidence type="ECO:0000313" key="3">
    <source>
        <dbReference type="Proteomes" id="UP000011602"/>
    </source>
</evidence>
<dbReference type="EMBL" id="AOHZ01000004">
    <property type="protein sequence ID" value="ELY62066.1"/>
    <property type="molecule type" value="Genomic_DNA"/>
</dbReference>
<protein>
    <recommendedName>
        <fullName evidence="4">HdeD protein</fullName>
    </recommendedName>
</protein>
<dbReference type="Proteomes" id="UP000011602">
    <property type="component" value="Unassembled WGS sequence"/>
</dbReference>
<evidence type="ECO:0008006" key="4">
    <source>
        <dbReference type="Google" id="ProtNLM"/>
    </source>
</evidence>
<dbReference type="InterPro" id="IPR052712">
    <property type="entry name" value="Acid_resist_chaperone_HdeD"/>
</dbReference>
<feature type="transmembrane region" description="Helical" evidence="1">
    <location>
        <begin position="20"/>
        <end position="40"/>
    </location>
</feature>
<dbReference type="AlphaFoldDB" id="L9XL12"/>
<dbReference type="Pfam" id="PF03729">
    <property type="entry name" value="DUF308"/>
    <property type="match status" value="2"/>
</dbReference>
<feature type="transmembrane region" description="Helical" evidence="1">
    <location>
        <begin position="133"/>
        <end position="153"/>
    </location>
</feature>
<dbReference type="STRING" id="1227499.C493_01010"/>
<gene>
    <name evidence="2" type="ORF">C493_01010</name>
</gene>
<comment type="caution">
    <text evidence="2">The sequence shown here is derived from an EMBL/GenBank/DDBJ whole genome shotgun (WGS) entry which is preliminary data.</text>
</comment>
<keyword evidence="1" id="KW-0472">Membrane</keyword>
<keyword evidence="1" id="KW-0812">Transmembrane</keyword>
<sequence>MSTQSTPEDVYGASVLETNWQLIAIAGAIVALLGVLAIAFPLATGLSVTVALGVLLVVGGIVHGVTAVSTRGWGGTIWQLALAAVAVIAGVALLSNPVVGLASLTLLAIGYLLADGVMELAASTRMEGRGERAAVAVSGVLSLVIAGLLWAGFPADATWAIGLLVGVSLLVTGVSMLTVSMSGRKTKRSLEAGMADSRKA</sequence>
<dbReference type="eggNOG" id="arCOG10041">
    <property type="taxonomic scope" value="Archaea"/>
</dbReference>
<reference evidence="2 3" key="1">
    <citation type="journal article" date="2014" name="PLoS Genet.">
        <title>Phylogenetically driven sequencing of extremely halophilic archaea reveals strategies for static and dynamic osmo-response.</title>
        <authorList>
            <person name="Becker E.A."/>
            <person name="Seitzer P.M."/>
            <person name="Tritt A."/>
            <person name="Larsen D."/>
            <person name="Krusor M."/>
            <person name="Yao A.I."/>
            <person name="Wu D."/>
            <person name="Madern D."/>
            <person name="Eisen J.A."/>
            <person name="Darling A.E."/>
            <person name="Facciotti M.T."/>
        </authorList>
    </citation>
    <scope>NUCLEOTIDE SEQUENCE [LARGE SCALE GENOMIC DNA]</scope>
    <source>
        <strain evidence="2 3">JCM 12255</strain>
    </source>
</reference>
<organism evidence="2 3">
    <name type="scientific">Natronolimnohabitans innermongolicus JCM 12255</name>
    <dbReference type="NCBI Taxonomy" id="1227499"/>
    <lineage>
        <taxon>Archaea</taxon>
        <taxon>Methanobacteriati</taxon>
        <taxon>Methanobacteriota</taxon>
        <taxon>Stenosarchaea group</taxon>
        <taxon>Halobacteria</taxon>
        <taxon>Halobacteriales</taxon>
        <taxon>Natrialbaceae</taxon>
        <taxon>Natronolimnohabitans</taxon>
    </lineage>
</organism>
<proteinExistence type="predicted"/>
<keyword evidence="1" id="KW-1133">Transmembrane helix</keyword>
<dbReference type="GO" id="GO:0005886">
    <property type="term" value="C:plasma membrane"/>
    <property type="evidence" value="ECO:0007669"/>
    <property type="project" value="TreeGrafter"/>
</dbReference>